<dbReference type="GO" id="GO:0140268">
    <property type="term" value="C:endoplasmic reticulum-plasma membrane contact site"/>
    <property type="evidence" value="ECO:0007669"/>
    <property type="project" value="TreeGrafter"/>
</dbReference>
<evidence type="ECO:0000313" key="3">
    <source>
        <dbReference type="Proteomes" id="UP000279833"/>
    </source>
</evidence>
<keyword evidence="3" id="KW-1185">Reference proteome</keyword>
<gene>
    <name evidence="2" type="ORF">SCUD_LOCUS15457</name>
</gene>
<dbReference type="STRING" id="6186.A0A183KK96"/>
<dbReference type="InterPro" id="IPR004182">
    <property type="entry name" value="GRAM"/>
</dbReference>
<accession>A0A183KK96</accession>
<reference evidence="2 3" key="2">
    <citation type="submission" date="2018-11" db="EMBL/GenBank/DDBJ databases">
        <authorList>
            <consortium name="Pathogen Informatics"/>
        </authorList>
    </citation>
    <scope>NUCLEOTIDE SEQUENCE [LARGE SCALE GENOMIC DNA]</scope>
    <source>
        <strain evidence="2">Dakar</strain>
        <strain evidence="3">Dakar, Senegal</strain>
    </source>
</reference>
<dbReference type="EMBL" id="UZAK01037639">
    <property type="protein sequence ID" value="VDP59300.1"/>
    <property type="molecule type" value="Genomic_DNA"/>
</dbReference>
<dbReference type="InterPro" id="IPR051482">
    <property type="entry name" value="Cholesterol_transport"/>
</dbReference>
<dbReference type="Gene3D" id="2.30.29.30">
    <property type="entry name" value="Pleckstrin-homology domain (PH domain)/Phosphotyrosine-binding domain (PTB)"/>
    <property type="match status" value="1"/>
</dbReference>
<dbReference type="GO" id="GO:0120015">
    <property type="term" value="F:sterol transfer activity"/>
    <property type="evidence" value="ECO:0007669"/>
    <property type="project" value="TreeGrafter"/>
</dbReference>
<dbReference type="GO" id="GO:0005789">
    <property type="term" value="C:endoplasmic reticulum membrane"/>
    <property type="evidence" value="ECO:0007669"/>
    <property type="project" value="TreeGrafter"/>
</dbReference>
<dbReference type="InterPro" id="IPR011993">
    <property type="entry name" value="PH-like_dom_sf"/>
</dbReference>
<evidence type="ECO:0000313" key="4">
    <source>
        <dbReference type="WBParaSite" id="SCUD_0001546001-mRNA-1"/>
    </source>
</evidence>
<dbReference type="PANTHER" id="PTHR23319:SF4">
    <property type="entry name" value="GRAM DOMAIN CONTAINING 1B, ISOFORM E"/>
    <property type="match status" value="1"/>
</dbReference>
<evidence type="ECO:0000313" key="2">
    <source>
        <dbReference type="EMBL" id="VDP59300.1"/>
    </source>
</evidence>
<dbReference type="Proteomes" id="UP000279833">
    <property type="component" value="Unassembled WGS sequence"/>
</dbReference>
<dbReference type="PANTHER" id="PTHR23319">
    <property type="entry name" value="GRAM DOMAIN CONTAINING 1B, ISOFORM E"/>
    <property type="match status" value="1"/>
</dbReference>
<sequence>MLNCYTIFLAVNEIVAITKEKTARVIPNAIQILYSKNHERFFFTSFASRERSYAILRKVWENCRNHQVVYERLKDICFN</sequence>
<organism evidence="4">
    <name type="scientific">Schistosoma curassoni</name>
    <dbReference type="NCBI Taxonomy" id="6186"/>
    <lineage>
        <taxon>Eukaryota</taxon>
        <taxon>Metazoa</taxon>
        <taxon>Spiralia</taxon>
        <taxon>Lophotrochozoa</taxon>
        <taxon>Platyhelminthes</taxon>
        <taxon>Trematoda</taxon>
        <taxon>Digenea</taxon>
        <taxon>Strigeidida</taxon>
        <taxon>Schistosomatoidea</taxon>
        <taxon>Schistosomatidae</taxon>
        <taxon>Schistosoma</taxon>
    </lineage>
</organism>
<dbReference type="GO" id="GO:0032366">
    <property type="term" value="P:intracellular sterol transport"/>
    <property type="evidence" value="ECO:0007669"/>
    <property type="project" value="TreeGrafter"/>
</dbReference>
<reference evidence="4" key="1">
    <citation type="submission" date="2016-06" db="UniProtKB">
        <authorList>
            <consortium name="WormBaseParasite"/>
        </authorList>
    </citation>
    <scope>IDENTIFICATION</scope>
</reference>
<dbReference type="GO" id="GO:0032934">
    <property type="term" value="F:sterol binding"/>
    <property type="evidence" value="ECO:0007669"/>
    <property type="project" value="TreeGrafter"/>
</dbReference>
<dbReference type="GO" id="GO:0005886">
    <property type="term" value="C:plasma membrane"/>
    <property type="evidence" value="ECO:0007669"/>
    <property type="project" value="TreeGrafter"/>
</dbReference>
<proteinExistence type="predicted"/>
<evidence type="ECO:0000259" key="1">
    <source>
        <dbReference type="Pfam" id="PF02893"/>
    </source>
</evidence>
<feature type="domain" description="GRAM" evidence="1">
    <location>
        <begin position="5"/>
        <end position="62"/>
    </location>
</feature>
<name>A0A183KK96_9TREM</name>
<dbReference type="WBParaSite" id="SCUD_0001546001-mRNA-1">
    <property type="protein sequence ID" value="SCUD_0001546001-mRNA-1"/>
    <property type="gene ID" value="SCUD_0001546001"/>
</dbReference>
<dbReference type="AlphaFoldDB" id="A0A183KK96"/>
<dbReference type="Pfam" id="PF02893">
    <property type="entry name" value="GRAM"/>
    <property type="match status" value="1"/>
</dbReference>
<protein>
    <submittedName>
        <fullName evidence="4">GRAM domain-containing protein</fullName>
    </submittedName>
</protein>